<sequence length="210" mass="24516">MELGDKIKHYRIKYGLTQEQLAKKLLVSRKTVSSWENDRSTPNIEMLSKLCSIFEISLDELGSIQDTKLKKDNNVKKKNKPLTVILYLLLCAFAVMTYLRFFGFKLIIKYTPFIAFIINIVYLNFYSEWSKFSKPKALVFLLCSIFVFLILNCCLLFKNNYLFSSYSTDYINNILVTLASITYVLITTFIITTIVFFSPFNIKKLTKNNF</sequence>
<dbReference type="GO" id="GO:0003677">
    <property type="term" value="F:DNA binding"/>
    <property type="evidence" value="ECO:0007669"/>
    <property type="project" value="UniProtKB-KW"/>
</dbReference>
<feature type="transmembrane region" description="Helical" evidence="2">
    <location>
        <begin position="170"/>
        <end position="197"/>
    </location>
</feature>
<dbReference type="STRING" id="1505723.SAMN04487792_0295"/>
<dbReference type="EMBL" id="FOMN01000001">
    <property type="protein sequence ID" value="SFD31495.1"/>
    <property type="molecule type" value="Genomic_DNA"/>
</dbReference>
<reference evidence="5" key="1">
    <citation type="submission" date="2016-10" db="EMBL/GenBank/DDBJ databases">
        <authorList>
            <person name="Varghese N."/>
            <person name="Submissions S."/>
        </authorList>
    </citation>
    <scope>NUCLEOTIDE SEQUENCE [LARGE SCALE GENOMIC DNA]</scope>
    <source>
        <strain evidence="5">R-53102</strain>
    </source>
</reference>
<evidence type="ECO:0000256" key="1">
    <source>
        <dbReference type="ARBA" id="ARBA00023125"/>
    </source>
</evidence>
<dbReference type="Proteomes" id="UP000199599">
    <property type="component" value="Unassembled WGS sequence"/>
</dbReference>
<organism evidence="4 5">
    <name type="scientific">Lactobacillus bombicola</name>
    <dbReference type="NCBI Taxonomy" id="1505723"/>
    <lineage>
        <taxon>Bacteria</taxon>
        <taxon>Bacillati</taxon>
        <taxon>Bacillota</taxon>
        <taxon>Bacilli</taxon>
        <taxon>Lactobacillales</taxon>
        <taxon>Lactobacillaceae</taxon>
        <taxon>Lactobacillus</taxon>
    </lineage>
</organism>
<protein>
    <submittedName>
        <fullName evidence="4">DNA-binding transcriptional regulator, XRE-family HTH domain</fullName>
    </submittedName>
</protein>
<dbReference type="SUPFAM" id="SSF47413">
    <property type="entry name" value="lambda repressor-like DNA-binding domains"/>
    <property type="match status" value="1"/>
</dbReference>
<keyword evidence="2" id="KW-0472">Membrane</keyword>
<evidence type="ECO:0000256" key="2">
    <source>
        <dbReference type="SAM" id="Phobius"/>
    </source>
</evidence>
<dbReference type="PANTHER" id="PTHR46558">
    <property type="entry name" value="TRACRIPTIONAL REGULATORY PROTEIN-RELATED-RELATED"/>
    <property type="match status" value="1"/>
</dbReference>
<keyword evidence="2" id="KW-1133">Transmembrane helix</keyword>
<evidence type="ECO:0000313" key="5">
    <source>
        <dbReference type="Proteomes" id="UP000199599"/>
    </source>
</evidence>
<keyword evidence="1 4" id="KW-0238">DNA-binding</keyword>
<dbReference type="Pfam" id="PF01381">
    <property type="entry name" value="HTH_3"/>
    <property type="match status" value="1"/>
</dbReference>
<dbReference type="InterPro" id="IPR010982">
    <property type="entry name" value="Lambda_DNA-bd_dom_sf"/>
</dbReference>
<evidence type="ECO:0000259" key="3">
    <source>
        <dbReference type="PROSITE" id="PS50943"/>
    </source>
</evidence>
<dbReference type="InterPro" id="IPR001387">
    <property type="entry name" value="Cro/C1-type_HTH"/>
</dbReference>
<evidence type="ECO:0000313" key="4">
    <source>
        <dbReference type="EMBL" id="SFD31495.1"/>
    </source>
</evidence>
<dbReference type="AlphaFoldDB" id="A0A1I1RB59"/>
<dbReference type="Gene3D" id="1.10.260.40">
    <property type="entry name" value="lambda repressor-like DNA-binding domains"/>
    <property type="match status" value="1"/>
</dbReference>
<name>A0A1I1RB59_9LACO</name>
<keyword evidence="2" id="KW-0812">Transmembrane</keyword>
<dbReference type="PANTHER" id="PTHR46558:SF4">
    <property type="entry name" value="DNA-BIDING PHAGE PROTEIN"/>
    <property type="match status" value="1"/>
</dbReference>
<feature type="domain" description="HTH cro/C1-type" evidence="3">
    <location>
        <begin position="7"/>
        <end position="61"/>
    </location>
</feature>
<dbReference type="PROSITE" id="PS50943">
    <property type="entry name" value="HTH_CROC1"/>
    <property type="match status" value="1"/>
</dbReference>
<accession>A0A1I1RB59</accession>
<feature type="transmembrane region" description="Helical" evidence="2">
    <location>
        <begin position="107"/>
        <end position="125"/>
    </location>
</feature>
<gene>
    <name evidence="4" type="ORF">SAMN04487792_0295</name>
</gene>
<feature type="transmembrane region" description="Helical" evidence="2">
    <location>
        <begin position="84"/>
        <end position="101"/>
    </location>
</feature>
<dbReference type="RefSeq" id="WP_090092160.1">
    <property type="nucleotide sequence ID" value="NZ_CBCRVU010000001.1"/>
</dbReference>
<dbReference type="SMART" id="SM00530">
    <property type="entry name" value="HTH_XRE"/>
    <property type="match status" value="1"/>
</dbReference>
<feature type="transmembrane region" description="Helical" evidence="2">
    <location>
        <begin position="137"/>
        <end position="158"/>
    </location>
</feature>
<dbReference type="CDD" id="cd00093">
    <property type="entry name" value="HTH_XRE"/>
    <property type="match status" value="1"/>
</dbReference>
<proteinExistence type="predicted"/>